<dbReference type="AlphaFoldDB" id="A0A8S1UC06"/>
<sequence length="77" mass="9363">MLEQCVNNGRKKSRQMEIRCCWQSSLQSLKQLQRTILLSIRSYCTIFKRWGKYQQKLLIIVIICQHIQIKQRKYFKG</sequence>
<keyword evidence="2" id="KW-1185">Reference proteome</keyword>
<comment type="caution">
    <text evidence="1">The sequence shown here is derived from an EMBL/GenBank/DDBJ whole genome shotgun (WGS) entry which is preliminary data.</text>
</comment>
<accession>A0A8S1UC06</accession>
<gene>
    <name evidence="1" type="ORF">POCTA_138.1.T0390301</name>
</gene>
<dbReference type="Proteomes" id="UP000683925">
    <property type="component" value="Unassembled WGS sequence"/>
</dbReference>
<protein>
    <submittedName>
        <fullName evidence="1">Uncharacterized protein</fullName>
    </submittedName>
</protein>
<proteinExistence type="predicted"/>
<name>A0A8S1UC06_PAROT</name>
<organism evidence="1 2">
    <name type="scientific">Paramecium octaurelia</name>
    <dbReference type="NCBI Taxonomy" id="43137"/>
    <lineage>
        <taxon>Eukaryota</taxon>
        <taxon>Sar</taxon>
        <taxon>Alveolata</taxon>
        <taxon>Ciliophora</taxon>
        <taxon>Intramacronucleata</taxon>
        <taxon>Oligohymenophorea</taxon>
        <taxon>Peniculida</taxon>
        <taxon>Parameciidae</taxon>
        <taxon>Paramecium</taxon>
    </lineage>
</organism>
<dbReference type="EMBL" id="CAJJDP010000039">
    <property type="protein sequence ID" value="CAD8161269.1"/>
    <property type="molecule type" value="Genomic_DNA"/>
</dbReference>
<evidence type="ECO:0000313" key="2">
    <source>
        <dbReference type="Proteomes" id="UP000683925"/>
    </source>
</evidence>
<reference evidence="1" key="1">
    <citation type="submission" date="2021-01" db="EMBL/GenBank/DDBJ databases">
        <authorList>
            <consortium name="Genoscope - CEA"/>
            <person name="William W."/>
        </authorList>
    </citation>
    <scope>NUCLEOTIDE SEQUENCE</scope>
</reference>
<evidence type="ECO:0000313" key="1">
    <source>
        <dbReference type="EMBL" id="CAD8161269.1"/>
    </source>
</evidence>